<dbReference type="SUPFAM" id="SSF55797">
    <property type="entry name" value="PR-1-like"/>
    <property type="match status" value="2"/>
</dbReference>
<evidence type="ECO:0000313" key="4">
    <source>
        <dbReference type="EMBL" id="MDQ1032324.1"/>
    </source>
</evidence>
<evidence type="ECO:0000259" key="2">
    <source>
        <dbReference type="Pfam" id="PF00188"/>
    </source>
</evidence>
<name>A0ABU0T941_9ACTN</name>
<evidence type="ECO:0000259" key="3">
    <source>
        <dbReference type="Pfam" id="PF02342"/>
    </source>
</evidence>
<dbReference type="CDD" id="cd06974">
    <property type="entry name" value="TerD_like"/>
    <property type="match status" value="1"/>
</dbReference>
<feature type="region of interest" description="Disordered" evidence="1">
    <location>
        <begin position="198"/>
        <end position="253"/>
    </location>
</feature>
<dbReference type="Proteomes" id="UP001230328">
    <property type="component" value="Unassembled WGS sequence"/>
</dbReference>
<protein>
    <submittedName>
        <fullName evidence="4">Uncharacterized protein YkwD/stress response protein SCP2</fullName>
    </submittedName>
</protein>
<keyword evidence="5" id="KW-1185">Reference proteome</keyword>
<dbReference type="InterPro" id="IPR035940">
    <property type="entry name" value="CAP_sf"/>
</dbReference>
<dbReference type="PANTHER" id="PTHR31157:SF1">
    <property type="entry name" value="SCP DOMAIN-CONTAINING PROTEIN"/>
    <property type="match status" value="1"/>
</dbReference>
<accession>A0ABU0T941</accession>
<dbReference type="PANTHER" id="PTHR31157">
    <property type="entry name" value="SCP DOMAIN-CONTAINING PROTEIN"/>
    <property type="match status" value="1"/>
</dbReference>
<dbReference type="InterPro" id="IPR003325">
    <property type="entry name" value="TerD"/>
</dbReference>
<sequence>MSELVPGGNLPLPGGTLTLHVPGPFDVSALITDDSGKVRGDGDFVFYNQPTAPGARLHGETLTVDPPALRTGASRVTIVVSPAEPGTALGRLPAPTLRVTGPGGGVLARFTPPRPQQETVLLLAEIYRRGTAWKLRALGQGYADGLAGIARDFGVEVSEDAGAGAGPGGGAVPGSAGVPGSRGAGVSTALNAARAGLGRLRGSGRTPAGSSGRAPAGTTGRPPAGSTGRTPAGNTAWNSGSASHGGASAAAPAVAGPAPDGFLRLVNSARAAVGAPPVSLDARLTAAAHTHAAGMAARGSLGSEGADGLSVYQRLTASGYAYLTVGEHLVSGPRDAAEFVEYCLSGEQSRRTIHDPAFTEAGVAYVPDGRSGTLYWTALWARPLTPGGLAQTAAEVVALTNAERTRAGLRPLAVDTLLTNAAQAHSADMVTRAFYSHTSPDGSEPWHRAAAAGSTRRTIGENIACGQRSAAEVVQGWMDSPGHRANILKPAFTHIGVGFAGGGSAGTYWTQLFGA</sequence>
<dbReference type="Pfam" id="PF00188">
    <property type="entry name" value="CAP"/>
    <property type="match status" value="2"/>
</dbReference>
<feature type="compositionally biased region" description="Gly residues" evidence="1">
    <location>
        <begin position="163"/>
        <end position="172"/>
    </location>
</feature>
<dbReference type="EMBL" id="JAUSZI010000002">
    <property type="protein sequence ID" value="MDQ1032324.1"/>
    <property type="molecule type" value="Genomic_DNA"/>
</dbReference>
<feature type="compositionally biased region" description="Low complexity" evidence="1">
    <location>
        <begin position="239"/>
        <end position="253"/>
    </location>
</feature>
<feature type="domain" description="SCP" evidence="2">
    <location>
        <begin position="398"/>
        <end position="513"/>
    </location>
</feature>
<feature type="domain" description="SCP" evidence="2">
    <location>
        <begin position="263"/>
        <end position="378"/>
    </location>
</feature>
<dbReference type="Gene3D" id="2.60.60.30">
    <property type="entry name" value="sav2460 like domains"/>
    <property type="match status" value="1"/>
</dbReference>
<organism evidence="4 5">
    <name type="scientific">Streptomyces umbrinus</name>
    <dbReference type="NCBI Taxonomy" id="67370"/>
    <lineage>
        <taxon>Bacteria</taxon>
        <taxon>Bacillati</taxon>
        <taxon>Actinomycetota</taxon>
        <taxon>Actinomycetes</taxon>
        <taxon>Kitasatosporales</taxon>
        <taxon>Streptomycetaceae</taxon>
        <taxon>Streptomyces</taxon>
        <taxon>Streptomyces phaeochromogenes group</taxon>
    </lineage>
</organism>
<reference evidence="4 5" key="1">
    <citation type="submission" date="2023-07" db="EMBL/GenBank/DDBJ databases">
        <title>Comparative genomics of wheat-associated soil bacteria to identify genetic determinants of phenazine resistance.</title>
        <authorList>
            <person name="Mouncey N."/>
        </authorList>
    </citation>
    <scope>NUCLEOTIDE SEQUENCE [LARGE SCALE GENOMIC DNA]</scope>
    <source>
        <strain evidence="4 5">V2I4</strain>
    </source>
</reference>
<dbReference type="RefSeq" id="WP_307529014.1">
    <property type="nucleotide sequence ID" value="NZ_JAUSZI010000002.1"/>
</dbReference>
<dbReference type="Gene3D" id="3.40.33.10">
    <property type="entry name" value="CAP"/>
    <property type="match status" value="2"/>
</dbReference>
<feature type="region of interest" description="Disordered" evidence="1">
    <location>
        <begin position="163"/>
        <end position="183"/>
    </location>
</feature>
<dbReference type="CDD" id="cd05379">
    <property type="entry name" value="CAP_bacterial"/>
    <property type="match status" value="2"/>
</dbReference>
<dbReference type="InterPro" id="IPR014044">
    <property type="entry name" value="CAP_dom"/>
</dbReference>
<gene>
    <name evidence="4" type="ORF">QF035_009906</name>
</gene>
<evidence type="ECO:0000256" key="1">
    <source>
        <dbReference type="SAM" id="MobiDB-lite"/>
    </source>
</evidence>
<feature type="compositionally biased region" description="Polar residues" evidence="1">
    <location>
        <begin position="227"/>
        <end position="238"/>
    </location>
</feature>
<proteinExistence type="predicted"/>
<comment type="caution">
    <text evidence="4">The sequence shown here is derived from an EMBL/GenBank/DDBJ whole genome shotgun (WGS) entry which is preliminary data.</text>
</comment>
<dbReference type="Pfam" id="PF02342">
    <property type="entry name" value="TerD"/>
    <property type="match status" value="1"/>
</dbReference>
<evidence type="ECO:0000313" key="5">
    <source>
        <dbReference type="Proteomes" id="UP001230328"/>
    </source>
</evidence>
<feature type="domain" description="TerD" evidence="3">
    <location>
        <begin position="25"/>
        <end position="153"/>
    </location>
</feature>